<keyword evidence="4" id="KW-1185">Reference proteome</keyword>
<feature type="region of interest" description="Disordered" evidence="1">
    <location>
        <begin position="1"/>
        <end position="25"/>
    </location>
</feature>
<comment type="caution">
    <text evidence="3">The sequence shown here is derived from an EMBL/GenBank/DDBJ whole genome shotgun (WGS) entry which is preliminary data.</text>
</comment>
<evidence type="ECO:0000256" key="1">
    <source>
        <dbReference type="SAM" id="MobiDB-lite"/>
    </source>
</evidence>
<sequence length="468" mass="52778">MAAFRSMIQTEEIQGIPLSPGRQRSTMKRMHGEYRRHVRSGIRLPVNLSFANHTIATRTLDISAGGLRLKIPDQLAIQPGEVVDVDFRDKAGMRVTATVAHSGKSHIGLQLDRNRFSKQQLNELSNASPSWQRLTTQAKRGLWTHCRRLAILLANTGLRPVIHALVRPQFLFAVYGNRQQVETYFTPRMARFMPSNIVLGFIRQGGARGLLVAPQFLEEELQAESDKVRLFLERLQRDYPNVQRIALVGRLPNFVKKAGLDISGPLVEGSLGTRYMIWDVARQMRERSQYCQQNSIVVLGGAGRIGNAVCRDLTSLFETVIGLDPRYEEDRHITTDHGTVLQTANLAHLHDEKLYIGLTHHGDAVLDFYTHIPPGALIADDTHPCISLEARERLRQRQIAVEKVVLSHEDFLMWPRMPAWNSRDIPGCLVEALILLRQPAVGEGDFSAFCDEAKFLGFTGHLIRPLDE</sequence>
<proteinExistence type="predicted"/>
<gene>
    <name evidence="3" type="ORF">CF392_07180</name>
</gene>
<evidence type="ECO:0000313" key="3">
    <source>
        <dbReference type="EMBL" id="PAV26154.1"/>
    </source>
</evidence>
<feature type="domain" description="PilZ" evidence="2">
    <location>
        <begin position="35"/>
        <end position="121"/>
    </location>
</feature>
<dbReference type="Pfam" id="PF07238">
    <property type="entry name" value="PilZ"/>
    <property type="match status" value="1"/>
</dbReference>
<protein>
    <recommendedName>
        <fullName evidence="2">PilZ domain-containing protein</fullName>
    </recommendedName>
</protein>
<dbReference type="EMBL" id="NMPM01000036">
    <property type="protein sequence ID" value="PAV26154.1"/>
    <property type="molecule type" value="Genomic_DNA"/>
</dbReference>
<reference evidence="3 4" key="1">
    <citation type="submission" date="2017-07" db="EMBL/GenBank/DDBJ databases">
        <title>Tamlnaduibacter salinus (Mi-7) genome sequencing.</title>
        <authorList>
            <person name="Verma A."/>
            <person name="Krishnamurthi S."/>
        </authorList>
    </citation>
    <scope>NUCLEOTIDE SEQUENCE [LARGE SCALE GENOMIC DNA]</scope>
    <source>
        <strain evidence="3 4">Mi-7</strain>
    </source>
</reference>
<evidence type="ECO:0000259" key="2">
    <source>
        <dbReference type="Pfam" id="PF07238"/>
    </source>
</evidence>
<dbReference type="Gene3D" id="2.40.10.220">
    <property type="entry name" value="predicted glycosyltransferase like domains"/>
    <property type="match status" value="1"/>
</dbReference>
<accession>A0A2A2I4F0</accession>
<dbReference type="SUPFAM" id="SSF141371">
    <property type="entry name" value="PilZ domain-like"/>
    <property type="match status" value="1"/>
</dbReference>
<dbReference type="AlphaFoldDB" id="A0A2A2I4F0"/>
<dbReference type="GO" id="GO:0035438">
    <property type="term" value="F:cyclic-di-GMP binding"/>
    <property type="evidence" value="ECO:0007669"/>
    <property type="project" value="InterPro"/>
</dbReference>
<dbReference type="Proteomes" id="UP000218332">
    <property type="component" value="Unassembled WGS sequence"/>
</dbReference>
<evidence type="ECO:0000313" key="4">
    <source>
        <dbReference type="Proteomes" id="UP000218332"/>
    </source>
</evidence>
<name>A0A2A2I4F0_9GAMM</name>
<organism evidence="3 4">
    <name type="scientific">Tamilnaduibacter salinus</name>
    <dbReference type="NCBI Taxonomy" id="1484056"/>
    <lineage>
        <taxon>Bacteria</taxon>
        <taxon>Pseudomonadati</taxon>
        <taxon>Pseudomonadota</taxon>
        <taxon>Gammaproteobacteria</taxon>
        <taxon>Pseudomonadales</taxon>
        <taxon>Marinobacteraceae</taxon>
        <taxon>Tamilnaduibacter</taxon>
    </lineage>
</organism>
<dbReference type="InterPro" id="IPR009875">
    <property type="entry name" value="PilZ_domain"/>
</dbReference>